<proteinExistence type="predicted"/>
<organism evidence="1 2">
    <name type="scientific">Cercophora newfieldiana</name>
    <dbReference type="NCBI Taxonomy" id="92897"/>
    <lineage>
        <taxon>Eukaryota</taxon>
        <taxon>Fungi</taxon>
        <taxon>Dikarya</taxon>
        <taxon>Ascomycota</taxon>
        <taxon>Pezizomycotina</taxon>
        <taxon>Sordariomycetes</taxon>
        <taxon>Sordariomycetidae</taxon>
        <taxon>Sordariales</taxon>
        <taxon>Lasiosphaeriaceae</taxon>
        <taxon>Cercophora</taxon>
    </lineage>
</organism>
<comment type="caution">
    <text evidence="1">The sequence shown here is derived from an EMBL/GenBank/DDBJ whole genome shotgun (WGS) entry which is preliminary data.</text>
</comment>
<dbReference type="EMBL" id="JAULSV010000007">
    <property type="protein sequence ID" value="KAK0639395.1"/>
    <property type="molecule type" value="Genomic_DNA"/>
</dbReference>
<dbReference type="Proteomes" id="UP001174936">
    <property type="component" value="Unassembled WGS sequence"/>
</dbReference>
<evidence type="ECO:0000313" key="2">
    <source>
        <dbReference type="Proteomes" id="UP001174936"/>
    </source>
</evidence>
<protein>
    <recommendedName>
        <fullName evidence="3">ABC transporter ATP-binding protein</fullName>
    </recommendedName>
</protein>
<dbReference type="PANTHER" id="PTHR43394">
    <property type="entry name" value="ATP-DEPENDENT PERMEASE MDL1, MITOCHONDRIAL"/>
    <property type="match status" value="1"/>
</dbReference>
<feature type="non-terminal residue" evidence="1">
    <location>
        <position position="1"/>
    </location>
</feature>
<dbReference type="PANTHER" id="PTHR43394:SF1">
    <property type="entry name" value="ATP-BINDING CASSETTE SUB-FAMILY B MEMBER 10, MITOCHONDRIAL"/>
    <property type="match status" value="1"/>
</dbReference>
<dbReference type="InterPro" id="IPR027417">
    <property type="entry name" value="P-loop_NTPase"/>
</dbReference>
<dbReference type="AlphaFoldDB" id="A0AA40CIB3"/>
<sequence>TDRAVQKVMRTEFAHSTLIVIAHKLSTVADFDRLLVLSHGAVAESGAPRQLLRERGEFWDMVCQSPDRAETEGAVDL</sequence>
<dbReference type="SUPFAM" id="SSF52540">
    <property type="entry name" value="P-loop containing nucleoside triphosphate hydrolases"/>
    <property type="match status" value="1"/>
</dbReference>
<dbReference type="InterPro" id="IPR039421">
    <property type="entry name" value="Type_1_exporter"/>
</dbReference>
<name>A0AA40CIB3_9PEZI</name>
<keyword evidence="2" id="KW-1185">Reference proteome</keyword>
<accession>A0AA40CIB3</accession>
<reference evidence="1" key="1">
    <citation type="submission" date="2023-06" db="EMBL/GenBank/DDBJ databases">
        <title>Genome-scale phylogeny and comparative genomics of the fungal order Sordariales.</title>
        <authorList>
            <consortium name="Lawrence Berkeley National Laboratory"/>
            <person name="Hensen N."/>
            <person name="Bonometti L."/>
            <person name="Westerberg I."/>
            <person name="Brannstrom I.O."/>
            <person name="Guillou S."/>
            <person name="Cros-Aarteil S."/>
            <person name="Calhoun S."/>
            <person name="Haridas S."/>
            <person name="Kuo A."/>
            <person name="Mondo S."/>
            <person name="Pangilinan J."/>
            <person name="Riley R."/>
            <person name="Labutti K."/>
            <person name="Andreopoulos B."/>
            <person name="Lipzen A."/>
            <person name="Chen C."/>
            <person name="Yanf M."/>
            <person name="Daum C."/>
            <person name="Ng V."/>
            <person name="Clum A."/>
            <person name="Steindorff A."/>
            <person name="Ohm R."/>
            <person name="Martin F."/>
            <person name="Silar P."/>
            <person name="Natvig D."/>
            <person name="Lalanne C."/>
            <person name="Gautier V."/>
            <person name="Ament-Velasquez S.L."/>
            <person name="Kruys A."/>
            <person name="Hutchinson M.I."/>
            <person name="Powell A.J."/>
            <person name="Barry K."/>
            <person name="Miller A.N."/>
            <person name="Grigoriev I.V."/>
            <person name="Debuchy R."/>
            <person name="Gladieux P."/>
            <person name="Thoren M.H."/>
            <person name="Johannesson H."/>
        </authorList>
    </citation>
    <scope>NUCLEOTIDE SEQUENCE</scope>
    <source>
        <strain evidence="1">SMH2532-1</strain>
    </source>
</reference>
<dbReference type="GO" id="GO:0015421">
    <property type="term" value="F:ABC-type oligopeptide transporter activity"/>
    <property type="evidence" value="ECO:0007669"/>
    <property type="project" value="TreeGrafter"/>
</dbReference>
<evidence type="ECO:0000313" key="1">
    <source>
        <dbReference type="EMBL" id="KAK0639395.1"/>
    </source>
</evidence>
<dbReference type="Gene3D" id="3.40.50.300">
    <property type="entry name" value="P-loop containing nucleotide triphosphate hydrolases"/>
    <property type="match status" value="1"/>
</dbReference>
<evidence type="ECO:0008006" key="3">
    <source>
        <dbReference type="Google" id="ProtNLM"/>
    </source>
</evidence>
<gene>
    <name evidence="1" type="ORF">B0T16DRAFT_338827</name>
</gene>